<proteinExistence type="predicted"/>
<organism evidence="1 2">
    <name type="scientific">Caenimonas koreensis DSM 17982</name>
    <dbReference type="NCBI Taxonomy" id="1121255"/>
    <lineage>
        <taxon>Bacteria</taxon>
        <taxon>Pseudomonadati</taxon>
        <taxon>Pseudomonadota</taxon>
        <taxon>Betaproteobacteria</taxon>
        <taxon>Burkholderiales</taxon>
        <taxon>Comamonadaceae</taxon>
        <taxon>Caenimonas</taxon>
    </lineage>
</organism>
<dbReference type="RefSeq" id="WP_153584051.1">
    <property type="nucleotide sequence ID" value="NZ_WJBU01000005.1"/>
</dbReference>
<dbReference type="AlphaFoldDB" id="A0A844B077"/>
<evidence type="ECO:0000313" key="1">
    <source>
        <dbReference type="EMBL" id="MRD46702.1"/>
    </source>
</evidence>
<gene>
    <name evidence="1" type="ORF">GHT07_05405</name>
</gene>
<dbReference type="Proteomes" id="UP000487350">
    <property type="component" value="Unassembled WGS sequence"/>
</dbReference>
<accession>A0A844B077</accession>
<keyword evidence="2" id="KW-1185">Reference proteome</keyword>
<dbReference type="OrthoDB" id="4556323at2"/>
<name>A0A844B077_9BURK</name>
<protein>
    <submittedName>
        <fullName evidence="1">Uncharacterized protein</fullName>
    </submittedName>
</protein>
<evidence type="ECO:0000313" key="2">
    <source>
        <dbReference type="Proteomes" id="UP000487350"/>
    </source>
</evidence>
<reference evidence="1 2" key="1">
    <citation type="submission" date="2019-11" db="EMBL/GenBank/DDBJ databases">
        <title>Caenimonas koreensis gen. nov., sp. nov., isolated from activated sludge.</title>
        <authorList>
            <person name="Seung H.R."/>
        </authorList>
    </citation>
    <scope>NUCLEOTIDE SEQUENCE [LARGE SCALE GENOMIC DNA]</scope>
    <source>
        <strain evidence="1 2">EMB320</strain>
    </source>
</reference>
<sequence length="116" mass="13293">MILQIALSSFYSRGDERRLFQGFKEIAAIRSVQGVGKDLLLDIEVAALNKEAMRELLALLWRYEIPLTPLRVFAEKKKFDWLNDSQGYWYSAMFKPAKPASFSSSKKMPSATLLSR</sequence>
<dbReference type="EMBL" id="WJBU01000005">
    <property type="protein sequence ID" value="MRD46702.1"/>
    <property type="molecule type" value="Genomic_DNA"/>
</dbReference>
<comment type="caution">
    <text evidence="1">The sequence shown here is derived from an EMBL/GenBank/DDBJ whole genome shotgun (WGS) entry which is preliminary data.</text>
</comment>